<reference evidence="3" key="2">
    <citation type="journal article" date="2024" name="Plant">
        <title>Genomic evolution and insights into agronomic trait innovations of Sesamum species.</title>
        <authorList>
            <person name="Miao H."/>
            <person name="Wang L."/>
            <person name="Qu L."/>
            <person name="Liu H."/>
            <person name="Sun Y."/>
            <person name="Le M."/>
            <person name="Wang Q."/>
            <person name="Wei S."/>
            <person name="Zheng Y."/>
            <person name="Lin W."/>
            <person name="Duan Y."/>
            <person name="Cao H."/>
            <person name="Xiong S."/>
            <person name="Wang X."/>
            <person name="Wei L."/>
            <person name="Li C."/>
            <person name="Ma Q."/>
            <person name="Ju M."/>
            <person name="Zhao R."/>
            <person name="Li G."/>
            <person name="Mu C."/>
            <person name="Tian Q."/>
            <person name="Mei H."/>
            <person name="Zhang T."/>
            <person name="Gao T."/>
            <person name="Zhang H."/>
        </authorList>
    </citation>
    <scope>NUCLEOTIDE SEQUENCE</scope>
    <source>
        <strain evidence="3">G02</strain>
    </source>
</reference>
<reference evidence="3" key="1">
    <citation type="submission" date="2020-06" db="EMBL/GenBank/DDBJ databases">
        <authorList>
            <person name="Li T."/>
            <person name="Hu X."/>
            <person name="Zhang T."/>
            <person name="Song X."/>
            <person name="Zhang H."/>
            <person name="Dai N."/>
            <person name="Sheng W."/>
            <person name="Hou X."/>
            <person name="Wei L."/>
        </authorList>
    </citation>
    <scope>NUCLEOTIDE SEQUENCE</scope>
    <source>
        <strain evidence="3">G02</strain>
        <tissue evidence="3">Leaf</tissue>
    </source>
</reference>
<dbReference type="Pfam" id="PF00665">
    <property type="entry name" value="rve"/>
    <property type="match status" value="1"/>
</dbReference>
<feature type="compositionally biased region" description="Polar residues" evidence="1">
    <location>
        <begin position="1"/>
        <end position="19"/>
    </location>
</feature>
<dbReference type="InterPro" id="IPR001584">
    <property type="entry name" value="Integrase_cat-core"/>
</dbReference>
<dbReference type="SUPFAM" id="SSF53098">
    <property type="entry name" value="Ribonuclease H-like"/>
    <property type="match status" value="1"/>
</dbReference>
<dbReference type="GO" id="GO:0003676">
    <property type="term" value="F:nucleic acid binding"/>
    <property type="evidence" value="ECO:0007669"/>
    <property type="project" value="InterPro"/>
</dbReference>
<evidence type="ECO:0000313" key="3">
    <source>
        <dbReference type="EMBL" id="KAL0377947.1"/>
    </source>
</evidence>
<comment type="caution">
    <text evidence="3">The sequence shown here is derived from an EMBL/GenBank/DDBJ whole genome shotgun (WGS) entry which is preliminary data.</text>
</comment>
<accession>A0AAW2RCQ3</accession>
<dbReference type="PANTHER" id="PTHR42648:SF31">
    <property type="entry name" value="RNA-DIRECTED DNA POLYMERASE"/>
    <property type="match status" value="1"/>
</dbReference>
<dbReference type="InterPro" id="IPR039537">
    <property type="entry name" value="Retrotran_Ty1/copia-like"/>
</dbReference>
<name>A0AAW2RCQ3_SESRA</name>
<proteinExistence type="predicted"/>
<evidence type="ECO:0000259" key="2">
    <source>
        <dbReference type="PROSITE" id="PS50994"/>
    </source>
</evidence>
<dbReference type="AlphaFoldDB" id="A0AAW2RCQ3"/>
<dbReference type="InterPro" id="IPR057670">
    <property type="entry name" value="SH3_retrovirus"/>
</dbReference>
<dbReference type="Pfam" id="PF14244">
    <property type="entry name" value="Retrotran_gag_3"/>
    <property type="match status" value="1"/>
</dbReference>
<gene>
    <name evidence="3" type="ORF">Sradi_3100200</name>
</gene>
<dbReference type="Pfam" id="PF25597">
    <property type="entry name" value="SH3_retrovirus"/>
    <property type="match status" value="1"/>
</dbReference>
<organism evidence="3">
    <name type="scientific">Sesamum radiatum</name>
    <name type="common">Black benniseed</name>
    <dbReference type="NCBI Taxonomy" id="300843"/>
    <lineage>
        <taxon>Eukaryota</taxon>
        <taxon>Viridiplantae</taxon>
        <taxon>Streptophyta</taxon>
        <taxon>Embryophyta</taxon>
        <taxon>Tracheophyta</taxon>
        <taxon>Spermatophyta</taxon>
        <taxon>Magnoliopsida</taxon>
        <taxon>eudicotyledons</taxon>
        <taxon>Gunneridae</taxon>
        <taxon>Pentapetalae</taxon>
        <taxon>asterids</taxon>
        <taxon>lamiids</taxon>
        <taxon>Lamiales</taxon>
        <taxon>Pedaliaceae</taxon>
        <taxon>Sesamum</taxon>
    </lineage>
</organism>
<dbReference type="EMBL" id="JACGWJ010000013">
    <property type="protein sequence ID" value="KAL0377947.1"/>
    <property type="molecule type" value="Genomic_DNA"/>
</dbReference>
<protein>
    <recommendedName>
        <fullName evidence="2">Integrase catalytic domain-containing protein</fullName>
    </recommendedName>
</protein>
<dbReference type="InterPro" id="IPR012337">
    <property type="entry name" value="RNaseH-like_sf"/>
</dbReference>
<dbReference type="PANTHER" id="PTHR42648">
    <property type="entry name" value="TRANSPOSASE, PUTATIVE-RELATED"/>
    <property type="match status" value="1"/>
</dbReference>
<dbReference type="InterPro" id="IPR025724">
    <property type="entry name" value="GAG-pre-integrase_dom"/>
</dbReference>
<dbReference type="GO" id="GO:0015074">
    <property type="term" value="P:DNA integration"/>
    <property type="evidence" value="ECO:0007669"/>
    <property type="project" value="InterPro"/>
</dbReference>
<dbReference type="Gene3D" id="3.30.420.10">
    <property type="entry name" value="Ribonuclease H-like superfamily/Ribonuclease H"/>
    <property type="match status" value="1"/>
</dbReference>
<feature type="domain" description="Integrase catalytic" evidence="2">
    <location>
        <begin position="422"/>
        <end position="597"/>
    </location>
</feature>
<feature type="region of interest" description="Disordered" evidence="1">
    <location>
        <begin position="1"/>
        <end position="21"/>
    </location>
</feature>
<dbReference type="InterPro" id="IPR036397">
    <property type="entry name" value="RNaseH_sf"/>
</dbReference>
<dbReference type="InterPro" id="IPR029472">
    <property type="entry name" value="Copia-like_N"/>
</dbReference>
<evidence type="ECO:0000256" key="1">
    <source>
        <dbReference type="SAM" id="MobiDB-lite"/>
    </source>
</evidence>
<sequence>MEENQPELSTANTSTNRSRQVVEISQPAENTGFTLVSSVLTGENYLVWSRAIRFALGSRKKLSFIDGRSVRPADDSDELDEWIRIDYMVITWILNTVSKEIVDAFIYVSSARSLWLDLEARYGGSNGPMIYNLEREIGSVSQGNMSVTAYFTKIKMLWDELVCLDPVPACACPVHRQIMKREDSRQLMRFLMGLNNTYEHVRSQILLMEPRPHVQKAFSMVLSVEKQLSVQVQQSIGTAGAIYQVHHKDMKHKGIIDKRSMICDYCKRTGHLKEACFKLNGTPEWYKELAEKKKKGAGRGRGMIAAVDVDPQTTVSGLQGNDFSSILRAEIRKFMTENGSSHPQYNTPFDDVQINFAHMAELEESAVLHSVADTSANDNSVIWHQRLGHVSVEALKHIPSINVKKLHVSHPCDVCHLAKQQRLPFPNSDSQVTSVFDLVHIDIWGPYKQPTPSNCSYFLTIVDHYSRSTWTHLLQFKSQAIDYLCSFITLTQTQFGKTIKIIRSDNGSEFLSIKFQTFLQQHGILHQRSCAYTPQQNGVVEHKHKHLLTMARSLLFQASLPDKFWGDCILAATYIINRTPSQLLNWSTPYQLLFNKPPSYSHFRVFGCLCYATNVKPSKSKFDPRSFKCIFVGYPPGQKGFKLFNLESQSYFVSRDVQFYEHVFPYSNSASSTFLVLCL</sequence>
<dbReference type="Pfam" id="PF13976">
    <property type="entry name" value="gag_pre-integrs"/>
    <property type="match status" value="1"/>
</dbReference>
<dbReference type="PROSITE" id="PS50994">
    <property type="entry name" value="INTEGRASE"/>
    <property type="match status" value="1"/>
</dbReference>